<accession>A0A0B7MN06</accession>
<sequence>MSKYAFYPGCSLESGGMEYGMSSLAVAEALGIQFLEVPDWNCCGASSAHMTDHLLSLALPARVMALAETLPVTELVAPCAACHARFAAVEYELGRDEDLKQKVNSLLERPYTGKVKLRYYLDVFSNPDTLSEIEKRVKKSLKGLKVACYYGCLFVKPPKVMQFADDPENPQAMDNIVRALGAEPLPWPYKTECCGASLGVTEEDHCTKLCNDILRFARDSGADCIVAACPLCQANLDMRQVTVEKKYGVSYRMPIPFFTQLIGLALGLDPISLGMKKLFVDPASILKKVGVA</sequence>
<dbReference type="PANTHER" id="PTHR42947:SF1">
    <property type="entry name" value="COB--COM HETERODISULFIDE REDUCTASE SUBUNIT B 1"/>
    <property type="match status" value="1"/>
</dbReference>
<feature type="domain" description="Cysteine-rich" evidence="2">
    <location>
        <begin position="146"/>
        <end position="237"/>
    </location>
</feature>
<feature type="domain" description="Cysteine-rich" evidence="2">
    <location>
        <begin position="4"/>
        <end position="86"/>
    </location>
</feature>
<evidence type="ECO:0000259" key="2">
    <source>
        <dbReference type="Pfam" id="PF02754"/>
    </source>
</evidence>
<dbReference type="GO" id="GO:0051912">
    <property type="term" value="F:CoB--CoM heterodisulfide reductase activity"/>
    <property type="evidence" value="ECO:0007669"/>
    <property type="project" value="UniProtKB-EC"/>
</dbReference>
<dbReference type="Pfam" id="PF02754">
    <property type="entry name" value="CCG"/>
    <property type="match status" value="2"/>
</dbReference>
<dbReference type="OrthoDB" id="9777685at2"/>
<reference evidence="4" key="1">
    <citation type="submission" date="2015-01" db="EMBL/GenBank/DDBJ databases">
        <authorList>
            <person name="Manzoor Shahid"/>
            <person name="Zubair Saima"/>
        </authorList>
    </citation>
    <scope>NUCLEOTIDE SEQUENCE [LARGE SCALE GENOMIC DNA]</scope>
    <source>
        <strain evidence="4">Sp3</strain>
    </source>
</reference>
<dbReference type="InterPro" id="IPR051278">
    <property type="entry name" value="HdrB/HdrD_reductase"/>
</dbReference>
<organism evidence="3 4">
    <name type="scientific">Syntrophaceticus schinkii</name>
    <dbReference type="NCBI Taxonomy" id="499207"/>
    <lineage>
        <taxon>Bacteria</taxon>
        <taxon>Bacillati</taxon>
        <taxon>Bacillota</taxon>
        <taxon>Clostridia</taxon>
        <taxon>Thermoanaerobacterales</taxon>
        <taxon>Thermoanaerobacterales Family III. Incertae Sedis</taxon>
        <taxon>Syntrophaceticus</taxon>
    </lineage>
</organism>
<keyword evidence="1 3" id="KW-0560">Oxidoreductase</keyword>
<dbReference type="AlphaFoldDB" id="A0A0B7MN06"/>
<protein>
    <submittedName>
        <fullName evidence="3">CoB--CoM heterodisulfide reductase subunit B</fullName>
        <ecNumber evidence="3">1.8.98.1</ecNumber>
    </submittedName>
</protein>
<dbReference type="EMBL" id="CDRZ01000232">
    <property type="protein sequence ID" value="CEO89092.1"/>
    <property type="molecule type" value="Genomic_DNA"/>
</dbReference>
<dbReference type="Proteomes" id="UP000046155">
    <property type="component" value="Unassembled WGS sequence"/>
</dbReference>
<dbReference type="PANTHER" id="PTHR42947">
    <property type="entry name" value="COB--COM HETERODISULFIDE REDUCTASE SUBUNIT B 1"/>
    <property type="match status" value="1"/>
</dbReference>
<keyword evidence="4" id="KW-1185">Reference proteome</keyword>
<proteinExistence type="predicted"/>
<dbReference type="Gene3D" id="1.20.1050.140">
    <property type="match status" value="1"/>
</dbReference>
<name>A0A0B7MN06_9FIRM</name>
<gene>
    <name evidence="3" type="primary">hdrB</name>
    <name evidence="3" type="ORF">SSCH_360031</name>
</gene>
<dbReference type="InterPro" id="IPR004017">
    <property type="entry name" value="Cys_rich_dom"/>
</dbReference>
<evidence type="ECO:0000256" key="1">
    <source>
        <dbReference type="ARBA" id="ARBA00023002"/>
    </source>
</evidence>
<dbReference type="RefSeq" id="WP_044665119.1">
    <property type="nucleotide sequence ID" value="NZ_CDRZ01000232.1"/>
</dbReference>
<evidence type="ECO:0000313" key="4">
    <source>
        <dbReference type="Proteomes" id="UP000046155"/>
    </source>
</evidence>
<evidence type="ECO:0000313" key="3">
    <source>
        <dbReference type="EMBL" id="CEO89092.1"/>
    </source>
</evidence>
<dbReference type="EC" id="1.8.98.1" evidence="3"/>